<dbReference type="Pfam" id="PF00440">
    <property type="entry name" value="TetR_N"/>
    <property type="match status" value="1"/>
</dbReference>
<dbReference type="InterPro" id="IPR001647">
    <property type="entry name" value="HTH_TetR"/>
</dbReference>
<dbReference type="Proteomes" id="UP000019241">
    <property type="component" value="Unassembled WGS sequence"/>
</dbReference>
<dbReference type="EMBL" id="AODM01000040">
    <property type="protein sequence ID" value="EUJ52947.1"/>
    <property type="molecule type" value="Genomic_DNA"/>
</dbReference>
<evidence type="ECO:0000256" key="2">
    <source>
        <dbReference type="PROSITE-ProRule" id="PRU00335"/>
    </source>
</evidence>
<evidence type="ECO:0000256" key="1">
    <source>
        <dbReference type="ARBA" id="ARBA00023125"/>
    </source>
</evidence>
<dbReference type="SUPFAM" id="SSF46689">
    <property type="entry name" value="Homeodomain-like"/>
    <property type="match status" value="1"/>
</dbReference>
<gene>
    <name evidence="4" type="ORF">MCOL2_11777</name>
</gene>
<sequence length="40" mass="4283">MITKESIMEATLKMLAQNGIKGSTTRQLAEAAGINEATIF</sequence>
<dbReference type="Gene3D" id="1.10.10.60">
    <property type="entry name" value="Homeodomain-like"/>
    <property type="match status" value="1"/>
</dbReference>
<reference evidence="4 5" key="1">
    <citation type="submission" date="2012-12" db="EMBL/GenBank/DDBJ databases">
        <title>Novel taxa of Listeriaceae from agricultural environments in the United States.</title>
        <authorList>
            <person name="den Bakker H.C."/>
            <person name="Allred A."/>
            <person name="Warchocki S."/>
            <person name="Wright E.M."/>
            <person name="Burrell A."/>
            <person name="Nightingale K.K."/>
            <person name="Kephart D."/>
            <person name="Wiedmann M."/>
        </authorList>
    </citation>
    <scope>NUCLEOTIDE SEQUENCE [LARGE SCALE GENOMIC DNA]</scope>
    <source>
        <strain evidence="4 5">FSL S10-1203</strain>
    </source>
</reference>
<feature type="domain" description="HTH tetR-type" evidence="3">
    <location>
        <begin position="1"/>
        <end position="40"/>
    </location>
</feature>
<evidence type="ECO:0000313" key="4">
    <source>
        <dbReference type="EMBL" id="EUJ52947.1"/>
    </source>
</evidence>
<organism evidence="4 5">
    <name type="scientific">Listeria fleischmannii FSL S10-1203</name>
    <dbReference type="NCBI Taxonomy" id="1265822"/>
    <lineage>
        <taxon>Bacteria</taxon>
        <taxon>Bacillati</taxon>
        <taxon>Bacillota</taxon>
        <taxon>Bacilli</taxon>
        <taxon>Bacillales</taxon>
        <taxon>Listeriaceae</taxon>
        <taxon>Listeria</taxon>
    </lineage>
</organism>
<keyword evidence="1 2" id="KW-0238">DNA-binding</keyword>
<proteinExistence type="predicted"/>
<evidence type="ECO:0000313" key="5">
    <source>
        <dbReference type="Proteomes" id="UP000019241"/>
    </source>
</evidence>
<dbReference type="InterPro" id="IPR009057">
    <property type="entry name" value="Homeodomain-like_sf"/>
</dbReference>
<comment type="caution">
    <text evidence="4">The sequence shown here is derived from an EMBL/GenBank/DDBJ whole genome shotgun (WGS) entry which is preliminary data.</text>
</comment>
<name>W7DLU5_9LIST</name>
<dbReference type="PROSITE" id="PS50977">
    <property type="entry name" value="HTH_TETR_2"/>
    <property type="match status" value="1"/>
</dbReference>
<dbReference type="PATRIC" id="fig|1265822.4.peg.2387"/>
<dbReference type="AlphaFoldDB" id="W7DLU5"/>
<accession>W7DLU5</accession>
<dbReference type="GO" id="GO:0003677">
    <property type="term" value="F:DNA binding"/>
    <property type="evidence" value="ECO:0007669"/>
    <property type="project" value="UniProtKB-UniRule"/>
</dbReference>
<evidence type="ECO:0000259" key="3">
    <source>
        <dbReference type="PROSITE" id="PS50977"/>
    </source>
</evidence>
<comment type="caution">
    <text evidence="2">Lacks conserved residue(s) required for the propagation of feature annotation.</text>
</comment>
<protein>
    <submittedName>
        <fullName evidence="4">TetR family transcriptional regulator</fullName>
    </submittedName>
</protein>